<feature type="compositionally biased region" description="Basic and acidic residues" evidence="1">
    <location>
        <begin position="65"/>
        <end position="75"/>
    </location>
</feature>
<evidence type="ECO:0000256" key="1">
    <source>
        <dbReference type="SAM" id="MobiDB-lite"/>
    </source>
</evidence>
<comment type="caution">
    <text evidence="3">The sequence shown here is derived from an EMBL/GenBank/DDBJ whole genome shotgun (WGS) entry which is preliminary data.</text>
</comment>
<dbReference type="EMBL" id="JARJCN010000056">
    <property type="protein sequence ID" value="KAJ7080208.1"/>
    <property type="molecule type" value="Genomic_DNA"/>
</dbReference>
<name>A0AAD6TUM3_9AGAR</name>
<feature type="compositionally biased region" description="Basic and acidic residues" evidence="1">
    <location>
        <begin position="275"/>
        <end position="285"/>
    </location>
</feature>
<evidence type="ECO:0000313" key="3">
    <source>
        <dbReference type="EMBL" id="KAJ7080208.1"/>
    </source>
</evidence>
<feature type="compositionally biased region" description="Low complexity" evidence="1">
    <location>
        <begin position="176"/>
        <end position="209"/>
    </location>
</feature>
<proteinExistence type="predicted"/>
<gene>
    <name evidence="3" type="ORF">B0H15DRAFT_488617</name>
</gene>
<keyword evidence="2" id="KW-1133">Transmembrane helix</keyword>
<reference evidence="3" key="1">
    <citation type="submission" date="2023-03" db="EMBL/GenBank/DDBJ databases">
        <title>Massive genome expansion in bonnet fungi (Mycena s.s.) driven by repeated elements and novel gene families across ecological guilds.</title>
        <authorList>
            <consortium name="Lawrence Berkeley National Laboratory"/>
            <person name="Harder C.B."/>
            <person name="Miyauchi S."/>
            <person name="Viragh M."/>
            <person name="Kuo A."/>
            <person name="Thoen E."/>
            <person name="Andreopoulos B."/>
            <person name="Lu D."/>
            <person name="Skrede I."/>
            <person name="Drula E."/>
            <person name="Henrissat B."/>
            <person name="Morin E."/>
            <person name="Kohler A."/>
            <person name="Barry K."/>
            <person name="LaButti K."/>
            <person name="Morin E."/>
            <person name="Salamov A."/>
            <person name="Lipzen A."/>
            <person name="Mereny Z."/>
            <person name="Hegedus B."/>
            <person name="Baldrian P."/>
            <person name="Stursova M."/>
            <person name="Weitz H."/>
            <person name="Taylor A."/>
            <person name="Grigoriev I.V."/>
            <person name="Nagy L.G."/>
            <person name="Martin F."/>
            <person name="Kauserud H."/>
        </authorList>
    </citation>
    <scope>NUCLEOTIDE SEQUENCE</scope>
    <source>
        <strain evidence="3">CBHHK173m</strain>
    </source>
</reference>
<organism evidence="3 4">
    <name type="scientific">Mycena belliarum</name>
    <dbReference type="NCBI Taxonomy" id="1033014"/>
    <lineage>
        <taxon>Eukaryota</taxon>
        <taxon>Fungi</taxon>
        <taxon>Dikarya</taxon>
        <taxon>Basidiomycota</taxon>
        <taxon>Agaricomycotina</taxon>
        <taxon>Agaricomycetes</taxon>
        <taxon>Agaricomycetidae</taxon>
        <taxon>Agaricales</taxon>
        <taxon>Marasmiineae</taxon>
        <taxon>Mycenaceae</taxon>
        <taxon>Mycena</taxon>
    </lineage>
</organism>
<keyword evidence="2" id="KW-0472">Membrane</keyword>
<feature type="region of interest" description="Disordered" evidence="1">
    <location>
        <begin position="1"/>
        <end position="25"/>
    </location>
</feature>
<dbReference type="AlphaFoldDB" id="A0AAD6TUM3"/>
<evidence type="ECO:0000256" key="2">
    <source>
        <dbReference type="SAM" id="Phobius"/>
    </source>
</evidence>
<keyword evidence="4" id="KW-1185">Reference proteome</keyword>
<dbReference type="Proteomes" id="UP001222325">
    <property type="component" value="Unassembled WGS sequence"/>
</dbReference>
<feature type="region of interest" description="Disordered" evidence="1">
    <location>
        <begin position="38"/>
        <end position="110"/>
    </location>
</feature>
<accession>A0AAD6TUM3</accession>
<sequence length="285" mass="30386">MHRVTQASRAPSAHGVGPARFSRLPCHSPAHAQIALHPHHRPFPPLAPAPTPDARPAPPACRTRGTHEGAHDGRRRERRGRRKEAGSIKNAARRPCALRDSAPGPLSPHAARLQLRRRVRAAQRDPQQARAYPSHGPAITLALAVSPSLSVRAVPLSSPQPPPLPQRRVLALPRLAQRPTSPPSLAASSAASWRAHPSNAAGSASGGAARIERTHNSGPPRAPLQPCVSSPRVALHPPCALFIFIVVVVCVSPSPPLVVTLFPATSRRHRRRQKTERPGSRGGDG</sequence>
<feature type="transmembrane region" description="Helical" evidence="2">
    <location>
        <begin position="240"/>
        <end position="264"/>
    </location>
</feature>
<protein>
    <submittedName>
        <fullName evidence="3">Uncharacterized protein</fullName>
    </submittedName>
</protein>
<keyword evidence="2" id="KW-0812">Transmembrane</keyword>
<feature type="compositionally biased region" description="Pro residues" evidence="1">
    <location>
        <begin position="43"/>
        <end position="59"/>
    </location>
</feature>
<feature type="region of interest" description="Disordered" evidence="1">
    <location>
        <begin position="176"/>
        <end position="223"/>
    </location>
</feature>
<evidence type="ECO:0000313" key="4">
    <source>
        <dbReference type="Proteomes" id="UP001222325"/>
    </source>
</evidence>
<feature type="region of interest" description="Disordered" evidence="1">
    <location>
        <begin position="266"/>
        <end position="285"/>
    </location>
</feature>